<dbReference type="InterPro" id="IPR048136">
    <property type="entry name" value="STM3941-like"/>
</dbReference>
<evidence type="ECO:0000313" key="3">
    <source>
        <dbReference type="Proteomes" id="UP001629058"/>
    </source>
</evidence>
<name>A0ABW8XZL5_9FLAO</name>
<accession>A0ABW8XZL5</accession>
<feature type="transmembrane region" description="Helical" evidence="1">
    <location>
        <begin position="36"/>
        <end position="62"/>
    </location>
</feature>
<keyword evidence="3" id="KW-1185">Reference proteome</keyword>
<reference evidence="2 3" key="1">
    <citation type="submission" date="2024-06" db="EMBL/GenBank/DDBJ databases">
        <authorList>
            <person name="Kaempfer P."/>
            <person name="Viver T."/>
        </authorList>
    </citation>
    <scope>NUCLEOTIDE SEQUENCE [LARGE SCALE GENOMIC DNA]</scope>
    <source>
        <strain evidence="2 3">ST-37</strain>
    </source>
</reference>
<feature type="transmembrane region" description="Helical" evidence="1">
    <location>
        <begin position="12"/>
        <end position="30"/>
    </location>
</feature>
<keyword evidence="1" id="KW-0472">Membrane</keyword>
<keyword evidence="1" id="KW-0812">Transmembrane</keyword>
<comment type="caution">
    <text evidence="2">The sequence shown here is derived from an EMBL/GenBank/DDBJ whole genome shotgun (WGS) entry which is preliminary data.</text>
</comment>
<dbReference type="NCBIfam" id="NF041635">
    <property type="entry name" value="STM3941_fam"/>
    <property type="match status" value="1"/>
</dbReference>
<protein>
    <submittedName>
        <fullName evidence="2">STM3941 family protein</fullName>
    </submittedName>
</protein>
<evidence type="ECO:0000256" key="1">
    <source>
        <dbReference type="SAM" id="Phobius"/>
    </source>
</evidence>
<organism evidence="2 3">
    <name type="scientific">Chryseobacterium terrae</name>
    <dbReference type="NCBI Taxonomy" id="3163299"/>
    <lineage>
        <taxon>Bacteria</taxon>
        <taxon>Pseudomonadati</taxon>
        <taxon>Bacteroidota</taxon>
        <taxon>Flavobacteriia</taxon>
        <taxon>Flavobacteriales</taxon>
        <taxon>Weeksellaceae</taxon>
        <taxon>Chryseobacterium group</taxon>
        <taxon>Chryseobacterium</taxon>
    </lineage>
</organism>
<sequence>MYIKNYYSNRLKSFLLFSISAFFSVSFIFYDLGNKKIFSVIISYLAFILFTFGWIIALLLLFRRRPLLTITDDQIIIYNILAKPRPINFKDISSFYVLANSFRGIKTGENIHIILKSSAKKTDSKNILSRLFFSVDASIQSDLLNVKTKDLLKILNDGISKKTIK</sequence>
<evidence type="ECO:0000313" key="2">
    <source>
        <dbReference type="EMBL" id="MFL9833354.1"/>
    </source>
</evidence>
<proteinExistence type="predicted"/>
<dbReference type="EMBL" id="JBELPY010000002">
    <property type="protein sequence ID" value="MFL9833354.1"/>
    <property type="molecule type" value="Genomic_DNA"/>
</dbReference>
<keyword evidence="1" id="KW-1133">Transmembrane helix</keyword>
<dbReference type="Proteomes" id="UP001629058">
    <property type="component" value="Unassembled WGS sequence"/>
</dbReference>
<dbReference type="RefSeq" id="WP_408088118.1">
    <property type="nucleotide sequence ID" value="NZ_JBELPY010000002.1"/>
</dbReference>
<gene>
    <name evidence="2" type="ORF">ABS765_04855</name>
</gene>